<dbReference type="EMBL" id="JAACJL010000057">
    <property type="protein sequence ID" value="KAF4612246.1"/>
    <property type="molecule type" value="Genomic_DNA"/>
</dbReference>
<evidence type="ECO:0000313" key="4">
    <source>
        <dbReference type="Proteomes" id="UP000521872"/>
    </source>
</evidence>
<comment type="caution">
    <text evidence="3">The sequence shown here is derived from an EMBL/GenBank/DDBJ whole genome shotgun (WGS) entry which is preliminary data.</text>
</comment>
<dbReference type="Proteomes" id="UP000521872">
    <property type="component" value="Unassembled WGS sequence"/>
</dbReference>
<protein>
    <submittedName>
        <fullName evidence="3">Uncharacterized protein</fullName>
    </submittedName>
</protein>
<proteinExistence type="predicted"/>
<evidence type="ECO:0000256" key="1">
    <source>
        <dbReference type="SAM" id="MobiDB-lite"/>
    </source>
</evidence>
<feature type="transmembrane region" description="Helical" evidence="2">
    <location>
        <begin position="183"/>
        <end position="205"/>
    </location>
</feature>
<feature type="transmembrane region" description="Helical" evidence="2">
    <location>
        <begin position="254"/>
        <end position="274"/>
    </location>
</feature>
<keyword evidence="2" id="KW-0472">Membrane</keyword>
<keyword evidence="4" id="KW-1185">Reference proteome</keyword>
<sequence length="359" mass="38107">MSSGGSIVSSLSPSELSQLGTSELKLQALANVLEAIFYGISIALYINSMRALIAPKRNSSRYSRKKQISLITFITYLIVSGTLAIGQTILSFMLTSVDTAAGSAIAIVSGTKSVFIEPIPLPLVIWGADGFMIWRCLVLYNSLSPMRRRILQTFLAVLALASFGTGILFFAVLRGNNFDGGLIMIPFSVFANVTLTSLIVGRILYHRRSLGNLMGSGHASMYTWIVSICIESCVLILVFETTCLVLIFTNDIGAEIIMSILPHIFVISALLLVYRVAEGREMNTTVAVSGSNTGPAIGSGASSSYGGVSVTVSRFEAAPHPTGSMSDDVESSAFSSSERTAHEKSITGKTSAGTLSSGL</sequence>
<feature type="transmembrane region" description="Helical" evidence="2">
    <location>
        <begin position="150"/>
        <end position="171"/>
    </location>
</feature>
<evidence type="ECO:0000313" key="3">
    <source>
        <dbReference type="EMBL" id="KAF4612246.1"/>
    </source>
</evidence>
<accession>A0A8H4QK25</accession>
<feature type="transmembrane region" description="Helical" evidence="2">
    <location>
        <begin position="225"/>
        <end position="248"/>
    </location>
</feature>
<keyword evidence="2" id="KW-1133">Transmembrane helix</keyword>
<reference evidence="3 4" key="1">
    <citation type="submission" date="2019-12" db="EMBL/GenBank/DDBJ databases">
        <authorList>
            <person name="Floudas D."/>
            <person name="Bentzer J."/>
            <person name="Ahren D."/>
            <person name="Johansson T."/>
            <person name="Persson P."/>
            <person name="Tunlid A."/>
        </authorList>
    </citation>
    <scope>NUCLEOTIDE SEQUENCE [LARGE SCALE GENOMIC DNA]</scope>
    <source>
        <strain evidence="3 4">CBS 102.39</strain>
    </source>
</reference>
<feature type="transmembrane region" description="Helical" evidence="2">
    <location>
        <begin position="68"/>
        <end position="90"/>
    </location>
</feature>
<feature type="transmembrane region" description="Helical" evidence="2">
    <location>
        <begin position="119"/>
        <end position="138"/>
    </location>
</feature>
<name>A0A8H4QK25_9AGAR</name>
<feature type="compositionally biased region" description="Polar residues" evidence="1">
    <location>
        <begin position="347"/>
        <end position="359"/>
    </location>
</feature>
<feature type="region of interest" description="Disordered" evidence="1">
    <location>
        <begin position="320"/>
        <end position="359"/>
    </location>
</feature>
<organism evidence="3 4">
    <name type="scientific">Agrocybe pediades</name>
    <dbReference type="NCBI Taxonomy" id="84607"/>
    <lineage>
        <taxon>Eukaryota</taxon>
        <taxon>Fungi</taxon>
        <taxon>Dikarya</taxon>
        <taxon>Basidiomycota</taxon>
        <taxon>Agaricomycotina</taxon>
        <taxon>Agaricomycetes</taxon>
        <taxon>Agaricomycetidae</taxon>
        <taxon>Agaricales</taxon>
        <taxon>Agaricineae</taxon>
        <taxon>Strophariaceae</taxon>
        <taxon>Agrocybe</taxon>
    </lineage>
</organism>
<evidence type="ECO:0000256" key="2">
    <source>
        <dbReference type="SAM" id="Phobius"/>
    </source>
</evidence>
<feature type="transmembrane region" description="Helical" evidence="2">
    <location>
        <begin position="28"/>
        <end position="47"/>
    </location>
</feature>
<keyword evidence="2" id="KW-0812">Transmembrane</keyword>
<gene>
    <name evidence="3" type="ORF">D9613_003736</name>
</gene>
<dbReference type="AlphaFoldDB" id="A0A8H4QK25"/>